<protein>
    <submittedName>
        <fullName evidence="1">Uncharacterized protein</fullName>
    </submittedName>
</protein>
<accession>F6ESB0</accession>
<dbReference type="HOGENOM" id="CLU_2950053_0_0_11"/>
<sequence>MNVVMALSGATGLSRRHTRHNALTGSFRSGPSDYDSLIRDRYDGLVQDHLPSDRCVVTV</sequence>
<dbReference type="AlphaFoldDB" id="F6ESB0"/>
<evidence type="ECO:0000313" key="2">
    <source>
        <dbReference type="Proteomes" id="UP000009235"/>
    </source>
</evidence>
<proteinExistence type="predicted"/>
<organism evidence="1 2">
    <name type="scientific">Hoyosella subflava (strain DSM 45089 / JCM 17490 / NBRC 109087 / DQS3-9A1)</name>
    <name type="common">Amycolicicoccus subflavus</name>
    <dbReference type="NCBI Taxonomy" id="443218"/>
    <lineage>
        <taxon>Bacteria</taxon>
        <taxon>Bacillati</taxon>
        <taxon>Actinomycetota</taxon>
        <taxon>Actinomycetes</taxon>
        <taxon>Mycobacteriales</taxon>
        <taxon>Hoyosellaceae</taxon>
        <taxon>Hoyosella</taxon>
    </lineage>
</organism>
<dbReference type="Proteomes" id="UP000009235">
    <property type="component" value="Plasmid pAS9A-1"/>
</dbReference>
<keyword evidence="2" id="KW-1185">Reference proteome</keyword>
<dbReference type="KEGG" id="asd:AS9A_P10014"/>
<geneLocation type="plasmid" evidence="1 2">
    <name>pAS9A-1</name>
</geneLocation>
<name>F6ESB0_HOYSD</name>
<gene>
    <name evidence="1" type="ordered locus">AS9A_P10014</name>
</gene>
<reference evidence="1 2" key="1">
    <citation type="journal article" date="2011" name="J. Bacteriol.">
        <title>Complete genome sequence of Amycolicicoccus subflavus DQS3-9A1T, an actinomycete isolated from crude oil-polluted soil.</title>
        <authorList>
            <person name="Cai M."/>
            <person name="Chen W.M."/>
            <person name="Nie Y."/>
            <person name="Chi C.Q."/>
            <person name="Wang Y.N."/>
            <person name="Tang Y.Q."/>
            <person name="Li G.Y."/>
            <person name="Wu X.L."/>
        </authorList>
    </citation>
    <scope>NUCLEOTIDE SEQUENCE [LARGE SCALE GENOMIC DNA]</scope>
    <source>
        <strain evidence="2">DSM 45089 / DQS3-9A1</strain>
        <plasmid evidence="1 2">pAS9A-1</plasmid>
    </source>
</reference>
<keyword evidence="1" id="KW-0614">Plasmid</keyword>
<dbReference type="EMBL" id="CP002787">
    <property type="protein sequence ID" value="AEF43031.1"/>
    <property type="molecule type" value="Genomic_DNA"/>
</dbReference>
<evidence type="ECO:0000313" key="1">
    <source>
        <dbReference type="EMBL" id="AEF43031.1"/>
    </source>
</evidence>